<keyword evidence="12 21" id="KW-0547">Nucleotide-binding</keyword>
<dbReference type="Pfam" id="PF12799">
    <property type="entry name" value="LRR_4"/>
    <property type="match status" value="1"/>
</dbReference>
<evidence type="ECO:0000256" key="2">
    <source>
        <dbReference type="ARBA" id="ARBA00008684"/>
    </source>
</evidence>
<dbReference type="Pfam" id="PF08263">
    <property type="entry name" value="LRRNT_2"/>
    <property type="match status" value="1"/>
</dbReference>
<dbReference type="EC" id="2.7.11.1" evidence="3"/>
<comment type="catalytic activity">
    <reaction evidence="20">
        <text>L-seryl-[protein] + ATP = O-phospho-L-seryl-[protein] + ADP + H(+)</text>
        <dbReference type="Rhea" id="RHEA:17989"/>
        <dbReference type="Rhea" id="RHEA-COMP:9863"/>
        <dbReference type="Rhea" id="RHEA-COMP:11604"/>
        <dbReference type="ChEBI" id="CHEBI:15378"/>
        <dbReference type="ChEBI" id="CHEBI:29999"/>
        <dbReference type="ChEBI" id="CHEBI:30616"/>
        <dbReference type="ChEBI" id="CHEBI:83421"/>
        <dbReference type="ChEBI" id="CHEBI:456216"/>
        <dbReference type="EC" id="2.7.11.1"/>
    </reaction>
</comment>
<evidence type="ECO:0000256" key="5">
    <source>
        <dbReference type="ARBA" id="ARBA00022527"/>
    </source>
</evidence>
<comment type="similarity">
    <text evidence="2">Belongs to the protein kinase superfamily. Ser/Thr protein kinase family.</text>
</comment>
<dbReference type="Pfam" id="PF07714">
    <property type="entry name" value="PK_Tyr_Ser-Thr"/>
    <property type="match status" value="1"/>
</dbReference>
<dbReference type="PROSITE" id="PS50011">
    <property type="entry name" value="PROTEIN_KINASE_DOM"/>
    <property type="match status" value="1"/>
</dbReference>
<dbReference type="Gene3D" id="3.30.200.20">
    <property type="entry name" value="Phosphorylase Kinase, domain 1"/>
    <property type="match status" value="1"/>
</dbReference>
<keyword evidence="14 21" id="KW-0067">ATP-binding</keyword>
<keyword evidence="10 23" id="KW-0732">Signal</keyword>
<keyword evidence="9 22" id="KW-0812">Transmembrane</keyword>
<feature type="transmembrane region" description="Helical" evidence="22">
    <location>
        <begin position="590"/>
        <end position="611"/>
    </location>
</feature>
<dbReference type="InterPro" id="IPR003591">
    <property type="entry name" value="Leu-rich_rpt_typical-subtyp"/>
</dbReference>
<evidence type="ECO:0000256" key="7">
    <source>
        <dbReference type="ARBA" id="ARBA00022614"/>
    </source>
</evidence>
<dbReference type="FunFam" id="3.80.10.10:FF:000041">
    <property type="entry name" value="LRR receptor-like serine/threonine-protein kinase ERECTA"/>
    <property type="match status" value="1"/>
</dbReference>
<dbReference type="PROSITE" id="PS00107">
    <property type="entry name" value="PROTEIN_KINASE_ATP"/>
    <property type="match status" value="1"/>
</dbReference>
<evidence type="ECO:0000313" key="26">
    <source>
        <dbReference type="Proteomes" id="UP000594261"/>
    </source>
</evidence>
<dbReference type="AlphaFoldDB" id="A0A7N2LE81"/>
<dbReference type="InterPro" id="IPR017441">
    <property type="entry name" value="Protein_kinase_ATP_BS"/>
</dbReference>
<dbReference type="InParanoid" id="A0A7N2LE81"/>
<evidence type="ECO:0000256" key="20">
    <source>
        <dbReference type="ARBA" id="ARBA00048679"/>
    </source>
</evidence>
<comment type="catalytic activity">
    <reaction evidence="19">
        <text>L-threonyl-[protein] + ATP = O-phospho-L-threonyl-[protein] + ADP + H(+)</text>
        <dbReference type="Rhea" id="RHEA:46608"/>
        <dbReference type="Rhea" id="RHEA-COMP:11060"/>
        <dbReference type="Rhea" id="RHEA-COMP:11605"/>
        <dbReference type="ChEBI" id="CHEBI:15378"/>
        <dbReference type="ChEBI" id="CHEBI:30013"/>
        <dbReference type="ChEBI" id="CHEBI:30616"/>
        <dbReference type="ChEBI" id="CHEBI:61977"/>
        <dbReference type="ChEBI" id="CHEBI:456216"/>
        <dbReference type="EC" id="2.7.11.1"/>
    </reaction>
</comment>
<evidence type="ECO:0000256" key="10">
    <source>
        <dbReference type="ARBA" id="ARBA00022729"/>
    </source>
</evidence>
<dbReference type="InterPro" id="IPR011009">
    <property type="entry name" value="Kinase-like_dom_sf"/>
</dbReference>
<keyword evidence="15 22" id="KW-1133">Transmembrane helix</keyword>
<evidence type="ECO:0000256" key="3">
    <source>
        <dbReference type="ARBA" id="ARBA00012513"/>
    </source>
</evidence>
<dbReference type="InterPro" id="IPR008271">
    <property type="entry name" value="Ser/Thr_kinase_AS"/>
</dbReference>
<evidence type="ECO:0000313" key="25">
    <source>
        <dbReference type="EnsemblPlants" id="QL04p015639:mrna"/>
    </source>
</evidence>
<evidence type="ECO:0000256" key="12">
    <source>
        <dbReference type="ARBA" id="ARBA00022741"/>
    </source>
</evidence>
<dbReference type="EMBL" id="LRBV02000004">
    <property type="status" value="NOT_ANNOTATED_CDS"/>
    <property type="molecule type" value="Genomic_DNA"/>
</dbReference>
<proteinExistence type="inferred from homology"/>
<evidence type="ECO:0000256" key="17">
    <source>
        <dbReference type="ARBA" id="ARBA00023170"/>
    </source>
</evidence>
<dbReference type="SMART" id="SM00365">
    <property type="entry name" value="LRR_SD22"/>
    <property type="match status" value="6"/>
</dbReference>
<dbReference type="FunFam" id="1.10.510.10:FF:000358">
    <property type="entry name" value="Putative leucine-rich repeat receptor-like serine/threonine-protein kinase"/>
    <property type="match status" value="1"/>
</dbReference>
<keyword evidence="17" id="KW-0675">Receptor</keyword>
<dbReference type="Gene3D" id="3.80.10.10">
    <property type="entry name" value="Ribonuclease Inhibitor"/>
    <property type="match status" value="3"/>
</dbReference>
<dbReference type="GO" id="GO:0004674">
    <property type="term" value="F:protein serine/threonine kinase activity"/>
    <property type="evidence" value="ECO:0007669"/>
    <property type="project" value="UniProtKB-KW"/>
</dbReference>
<dbReference type="InterPro" id="IPR051809">
    <property type="entry name" value="Plant_receptor-like_S/T_kinase"/>
</dbReference>
<dbReference type="InterPro" id="IPR032675">
    <property type="entry name" value="LRR_dom_sf"/>
</dbReference>
<dbReference type="SMART" id="SM00220">
    <property type="entry name" value="S_TKc"/>
    <property type="match status" value="1"/>
</dbReference>
<feature type="chain" id="PRO_5029516435" description="non-specific serine/threonine protein kinase" evidence="23">
    <location>
        <begin position="35"/>
        <end position="977"/>
    </location>
</feature>
<accession>A0A7N2LE81</accession>
<feature type="domain" description="Protein kinase" evidence="24">
    <location>
        <begin position="644"/>
        <end position="919"/>
    </location>
</feature>
<keyword evidence="16 22" id="KW-0472">Membrane</keyword>
<evidence type="ECO:0000256" key="16">
    <source>
        <dbReference type="ARBA" id="ARBA00023136"/>
    </source>
</evidence>
<evidence type="ECO:0000256" key="19">
    <source>
        <dbReference type="ARBA" id="ARBA00047899"/>
    </source>
</evidence>
<dbReference type="FunFam" id="3.80.10.10:FF:000095">
    <property type="entry name" value="LRR receptor-like serine/threonine-protein kinase GSO1"/>
    <property type="match status" value="1"/>
</dbReference>
<comment type="subcellular location">
    <subcellularLocation>
        <location evidence="1">Cell membrane</location>
        <topology evidence="1">Single-pass membrane protein</topology>
    </subcellularLocation>
</comment>
<evidence type="ECO:0000256" key="21">
    <source>
        <dbReference type="PROSITE-ProRule" id="PRU10141"/>
    </source>
</evidence>
<dbReference type="FunFam" id="3.30.200.20:FF:000432">
    <property type="entry name" value="LRR receptor-like serine/threonine-protein kinase EFR"/>
    <property type="match status" value="1"/>
</dbReference>
<dbReference type="PROSITE" id="PS00108">
    <property type="entry name" value="PROTEIN_KINASE_ST"/>
    <property type="match status" value="1"/>
</dbReference>
<dbReference type="PANTHER" id="PTHR27008:SF577">
    <property type="entry name" value="PROTEIN KINASE DOMAIN-CONTAINING PROTEIN"/>
    <property type="match status" value="1"/>
</dbReference>
<keyword evidence="6" id="KW-0597">Phosphoprotein</keyword>
<feature type="signal peptide" evidence="23">
    <location>
        <begin position="1"/>
        <end position="34"/>
    </location>
</feature>
<dbReference type="OMA" id="HQDIQIC"/>
<evidence type="ECO:0000256" key="14">
    <source>
        <dbReference type="ARBA" id="ARBA00022840"/>
    </source>
</evidence>
<keyword evidence="7" id="KW-0433">Leucine-rich repeat</keyword>
<dbReference type="Pfam" id="PF13855">
    <property type="entry name" value="LRR_8"/>
    <property type="match status" value="1"/>
</dbReference>
<dbReference type="InterPro" id="IPR025875">
    <property type="entry name" value="Leu-rich_rpt_4"/>
</dbReference>
<keyword evidence="5" id="KW-0723">Serine/threonine-protein kinase</keyword>
<dbReference type="InterPro" id="IPR001245">
    <property type="entry name" value="Ser-Thr/Tyr_kinase_cat_dom"/>
</dbReference>
<evidence type="ECO:0000256" key="23">
    <source>
        <dbReference type="SAM" id="SignalP"/>
    </source>
</evidence>
<protein>
    <recommendedName>
        <fullName evidence="3">non-specific serine/threonine protein kinase</fullName>
        <ecNumber evidence="3">2.7.11.1</ecNumber>
    </recommendedName>
</protein>
<dbReference type="Gene3D" id="1.10.510.10">
    <property type="entry name" value="Transferase(Phosphotransferase) domain 1"/>
    <property type="match status" value="1"/>
</dbReference>
<name>A0A7N2LE81_QUELO</name>
<evidence type="ECO:0000256" key="22">
    <source>
        <dbReference type="SAM" id="Phobius"/>
    </source>
</evidence>
<evidence type="ECO:0000256" key="13">
    <source>
        <dbReference type="ARBA" id="ARBA00022777"/>
    </source>
</evidence>
<keyword evidence="11" id="KW-0677">Repeat</keyword>
<dbReference type="Pfam" id="PF00560">
    <property type="entry name" value="LRR_1"/>
    <property type="match status" value="3"/>
</dbReference>
<evidence type="ECO:0000256" key="6">
    <source>
        <dbReference type="ARBA" id="ARBA00022553"/>
    </source>
</evidence>
<reference evidence="25 26" key="1">
    <citation type="journal article" date="2016" name="G3 (Bethesda)">
        <title>First Draft Assembly and Annotation of the Genome of a California Endemic Oak Quercus lobata Nee (Fagaceae).</title>
        <authorList>
            <person name="Sork V.L."/>
            <person name="Fitz-Gibbon S.T."/>
            <person name="Puiu D."/>
            <person name="Crepeau M."/>
            <person name="Gugger P.F."/>
            <person name="Sherman R."/>
            <person name="Stevens K."/>
            <person name="Langley C.H."/>
            <person name="Pellegrini M."/>
            <person name="Salzberg S.L."/>
        </authorList>
    </citation>
    <scope>NUCLEOTIDE SEQUENCE [LARGE SCALE GENOMIC DNA]</scope>
    <source>
        <strain evidence="25 26">cv. SW786</strain>
    </source>
</reference>
<dbReference type="GO" id="GO:0005524">
    <property type="term" value="F:ATP binding"/>
    <property type="evidence" value="ECO:0007669"/>
    <property type="project" value="UniProtKB-UniRule"/>
</dbReference>
<evidence type="ECO:0000256" key="11">
    <source>
        <dbReference type="ARBA" id="ARBA00022737"/>
    </source>
</evidence>
<organism evidence="25 26">
    <name type="scientific">Quercus lobata</name>
    <name type="common">Valley oak</name>
    <dbReference type="NCBI Taxonomy" id="97700"/>
    <lineage>
        <taxon>Eukaryota</taxon>
        <taxon>Viridiplantae</taxon>
        <taxon>Streptophyta</taxon>
        <taxon>Embryophyta</taxon>
        <taxon>Tracheophyta</taxon>
        <taxon>Spermatophyta</taxon>
        <taxon>Magnoliopsida</taxon>
        <taxon>eudicotyledons</taxon>
        <taxon>Gunneridae</taxon>
        <taxon>Pentapetalae</taxon>
        <taxon>rosids</taxon>
        <taxon>fabids</taxon>
        <taxon>Fagales</taxon>
        <taxon>Fagaceae</taxon>
        <taxon>Quercus</taxon>
    </lineage>
</organism>
<dbReference type="EnsemblPlants" id="QL04p015639:mrna">
    <property type="protein sequence ID" value="QL04p015639:mrna"/>
    <property type="gene ID" value="QL04p015639"/>
</dbReference>
<evidence type="ECO:0000256" key="15">
    <source>
        <dbReference type="ARBA" id="ARBA00022989"/>
    </source>
</evidence>
<dbReference type="SMART" id="SM00369">
    <property type="entry name" value="LRR_TYP"/>
    <property type="match status" value="9"/>
</dbReference>
<dbReference type="Proteomes" id="UP000594261">
    <property type="component" value="Chromosome 4"/>
</dbReference>
<evidence type="ECO:0000256" key="9">
    <source>
        <dbReference type="ARBA" id="ARBA00022692"/>
    </source>
</evidence>
<dbReference type="InterPro" id="IPR001611">
    <property type="entry name" value="Leu-rich_rpt"/>
</dbReference>
<keyword evidence="13" id="KW-0418">Kinase</keyword>
<evidence type="ECO:0000256" key="18">
    <source>
        <dbReference type="ARBA" id="ARBA00023180"/>
    </source>
</evidence>
<keyword evidence="8" id="KW-0808">Transferase</keyword>
<keyword evidence="26" id="KW-1185">Reference proteome</keyword>
<dbReference type="PANTHER" id="PTHR27008">
    <property type="entry name" value="OS04G0122200 PROTEIN"/>
    <property type="match status" value="1"/>
</dbReference>
<sequence>MGLSQWSSSPPSSFFMHAFILLWWCGLLVTSVVGGNNETDRLALLEFKAKITHDPLQVLSSWNDSIHFCQWRGVTCGRRHKRVTVLNFPSSKLVGSISPHVGNLSFLKNLTLSNNSFHNEIPSEIDRLRRLQILRLYNNSLSGKIPRNLSHCTNLNYINFGRNLLDGEIPATLGILPKLQWVSFEINNLTGSIPPSLSNLSSLIVLSGTMPPSIFNLSSLKQLDVGSNQIQGHLPMDIGITLPNIEYLSISFNQFTGHIPISISNASNLKTLPFSGNKLRGGVPSLEKLNGLSVFVIGFNKLGNGGANDLSFLCSLTNATYLTVLEIRFNNFGGELPKCIVNFSTNLKFFFLDNNKISGKIPSGIGNLTNLEILYMSNNTLSGNIPLEIGKLRKLQDLALSQNNFFGNMPSSLGNLTLLIKLYLGNNNLQGSIPLSLGNCQKVNILDLAYNNLSGAMSSLVNSLSFSPIDIDFLGSCVKLEILYMRRNFFQGVIPSSLESLKGLEILDLSSNNLSGNIPVFLERFHFLQLLNLSYNQFEGEVPIEGVFRNTSAASIEGNTKLCGGVPKFKLPICKYNKSKKRKLTHSLKLIISILSGIFGVTLVISFLLLISFKIKRRESTLNNSQNLLLNVSYQSLLKATDAFSPTNLIGVGSFGSVYRGILDQDRRVVAVKVLNLLHHGASKSFIAECEVLRNIRHRNLVKVLTACSSVDYQGHDFKALVYEFMSNGNLDEWLHPIARTNKSSMEQRNLNLLQRLNIAIDVANALEYLHHHCHISIVHCDLKPSNVLLDDEMIGHVGDFGLARFLLEDTQKCFTNQSSSIGLRGTIGYAPPEYGMGNEVSTNGDIYSYGILLLEIFTGKRPTDNMFEDNMNLHDFVKGVLPERVANIVDPTLRLEKEDMETRTNDTHNRNQIGSPKILECLILIFDIGVSCSMELPRDRMNISDVVAQLNLIREKLLKPRIRQERLRLIGKYFMT</sequence>
<dbReference type="Gramene" id="QL04p015639:mrna">
    <property type="protein sequence ID" value="QL04p015639:mrna"/>
    <property type="gene ID" value="QL04p015639"/>
</dbReference>
<feature type="binding site" evidence="21">
    <location>
        <position position="673"/>
    </location>
    <ligand>
        <name>ATP</name>
        <dbReference type="ChEBI" id="CHEBI:30616"/>
    </ligand>
</feature>
<evidence type="ECO:0000256" key="1">
    <source>
        <dbReference type="ARBA" id="ARBA00004162"/>
    </source>
</evidence>
<dbReference type="GO" id="GO:0005886">
    <property type="term" value="C:plasma membrane"/>
    <property type="evidence" value="ECO:0007669"/>
    <property type="project" value="UniProtKB-SubCell"/>
</dbReference>
<reference evidence="25" key="2">
    <citation type="submission" date="2021-01" db="UniProtKB">
        <authorList>
            <consortium name="EnsemblPlants"/>
        </authorList>
    </citation>
    <scope>IDENTIFICATION</scope>
</reference>
<dbReference type="InterPro" id="IPR013210">
    <property type="entry name" value="LRR_N_plant-typ"/>
</dbReference>
<dbReference type="InterPro" id="IPR000719">
    <property type="entry name" value="Prot_kinase_dom"/>
</dbReference>
<dbReference type="SUPFAM" id="SSF56112">
    <property type="entry name" value="Protein kinase-like (PK-like)"/>
    <property type="match status" value="1"/>
</dbReference>
<evidence type="ECO:0000256" key="8">
    <source>
        <dbReference type="ARBA" id="ARBA00022679"/>
    </source>
</evidence>
<dbReference type="SUPFAM" id="SSF52058">
    <property type="entry name" value="L domain-like"/>
    <property type="match status" value="2"/>
</dbReference>
<evidence type="ECO:0000256" key="4">
    <source>
        <dbReference type="ARBA" id="ARBA00022475"/>
    </source>
</evidence>
<evidence type="ECO:0000259" key="24">
    <source>
        <dbReference type="PROSITE" id="PS50011"/>
    </source>
</evidence>
<keyword evidence="18" id="KW-0325">Glycoprotein</keyword>
<keyword evidence="4" id="KW-1003">Cell membrane</keyword>